<reference evidence="1" key="1">
    <citation type="journal article" date="2021" name="Microb. Physiol.">
        <title>Proteogenomic Insights into the Physiology of Marine, Sulfate-Reducing, Filamentous Desulfonema limicola and Desulfonema magnum.</title>
        <authorList>
            <person name="Schnaars V."/>
            <person name="Wohlbrand L."/>
            <person name="Scheve S."/>
            <person name="Hinrichs C."/>
            <person name="Reinhardt R."/>
            <person name="Rabus R."/>
        </authorList>
    </citation>
    <scope>NUCLEOTIDE SEQUENCE</scope>
    <source>
        <strain evidence="1">4be13</strain>
    </source>
</reference>
<dbReference type="AlphaFoldDB" id="A0A975BKT0"/>
<protein>
    <submittedName>
        <fullName evidence="1">Uncharacterized protein</fullName>
    </submittedName>
</protein>
<proteinExistence type="predicted"/>
<sequence>MIKFFDPVRTKKLEHRVISARSEVFSITFFCERLRNPGFSFIGDASFRKKKKSGFLPRADIKNLWSGTYLTFLSLTFVMILHSQRSVSCGMAV</sequence>
<evidence type="ECO:0000313" key="2">
    <source>
        <dbReference type="Proteomes" id="UP000663722"/>
    </source>
</evidence>
<organism evidence="1 2">
    <name type="scientific">Desulfonema magnum</name>
    <dbReference type="NCBI Taxonomy" id="45655"/>
    <lineage>
        <taxon>Bacteria</taxon>
        <taxon>Pseudomonadati</taxon>
        <taxon>Thermodesulfobacteriota</taxon>
        <taxon>Desulfobacteria</taxon>
        <taxon>Desulfobacterales</taxon>
        <taxon>Desulfococcaceae</taxon>
        <taxon>Desulfonema</taxon>
    </lineage>
</organism>
<dbReference type="Proteomes" id="UP000663722">
    <property type="component" value="Chromosome"/>
</dbReference>
<name>A0A975BKT0_9BACT</name>
<dbReference type="KEGG" id="dmm:dnm_029300"/>
<keyword evidence="2" id="KW-1185">Reference proteome</keyword>
<evidence type="ECO:0000313" key="1">
    <source>
        <dbReference type="EMBL" id="QTA86904.1"/>
    </source>
</evidence>
<dbReference type="EMBL" id="CP061800">
    <property type="protein sequence ID" value="QTA86904.1"/>
    <property type="molecule type" value="Genomic_DNA"/>
</dbReference>
<accession>A0A975BKT0</accession>
<gene>
    <name evidence="1" type="ORF">dnm_029300</name>
</gene>